<keyword evidence="4" id="KW-0482">Metalloprotease</keyword>
<dbReference type="Pfam" id="PF19289">
    <property type="entry name" value="PmbA_TldD_3rd"/>
    <property type="match status" value="1"/>
</dbReference>
<dbReference type="InterPro" id="IPR025502">
    <property type="entry name" value="TldD"/>
</dbReference>
<feature type="domain" description="Metalloprotease TldD/E C-terminal" evidence="6">
    <location>
        <begin position="249"/>
        <end position="482"/>
    </location>
</feature>
<evidence type="ECO:0000256" key="4">
    <source>
        <dbReference type="ARBA" id="ARBA00023049"/>
    </source>
</evidence>
<protein>
    <recommendedName>
        <fullName evidence="9">Peptidase U62 modulator of DNA gyrase</fullName>
    </recommendedName>
</protein>
<feature type="domain" description="Metalloprotease TldD/E N-terminal" evidence="5">
    <location>
        <begin position="44"/>
        <end position="108"/>
    </location>
</feature>
<dbReference type="AlphaFoldDB" id="A0A381NDY9"/>
<comment type="similarity">
    <text evidence="1">Belongs to the peptidase U62 family.</text>
</comment>
<dbReference type="InterPro" id="IPR036059">
    <property type="entry name" value="TldD/PmbA_sf"/>
</dbReference>
<evidence type="ECO:0000256" key="3">
    <source>
        <dbReference type="ARBA" id="ARBA00022801"/>
    </source>
</evidence>
<dbReference type="InterPro" id="IPR051463">
    <property type="entry name" value="Peptidase_U62_metallo"/>
</dbReference>
<dbReference type="InterPro" id="IPR045569">
    <property type="entry name" value="Metalloprtase-TldD/E_C"/>
</dbReference>
<evidence type="ECO:0000256" key="2">
    <source>
        <dbReference type="ARBA" id="ARBA00022670"/>
    </source>
</evidence>
<sequence>MIDGALEGTMVQVTDRTGGAEPMLDPRLLQDTLGVALATGGEFAEVFVEDRRSTSAVLDDGRIEELTSGRDRGAGIRVVVGETTGFAHTADVSQTGLRAAATAASAAARGGGAGIRVVALDAATGPGPAVVEVLPSDVSKARKVALLARADDAARSRDGAITQVTARYADSQRRIQVANSDGLLTGDRQIRTLFSVSCVASGDSGLQTGRESVGHTVGFELFDRIDVEELARLAAGRALTKLDAVPAPSGEMPVVVGPGGGGVLFHEACGHGLEADLIAKAASVFAGSRGEVVAAPMVSLVDDGTMAGEWGRYAIDDEGRPAQRNVLIRDGVLADYMWDRLRARKEGRESSGNGRRQSYRHLPMVRMTNTYLEAGDDDPAEILAGTDRGVYVAQLGGGQVNTATGDFVFGMTEAYLIEDGRLTAPIRDGNLIGNGPAVLRDIDAIAGDFAMGSPGTCGKDGQGVPVGDGTPTLRVARLTVGGTAA</sequence>
<dbReference type="SUPFAM" id="SSF111283">
    <property type="entry name" value="Putative modulator of DNA gyrase, PmbA/TldD"/>
    <property type="match status" value="1"/>
</dbReference>
<evidence type="ECO:0000259" key="5">
    <source>
        <dbReference type="Pfam" id="PF01523"/>
    </source>
</evidence>
<dbReference type="PANTHER" id="PTHR30624">
    <property type="entry name" value="UNCHARACTERIZED PROTEIN TLDD AND PMBA"/>
    <property type="match status" value="1"/>
</dbReference>
<evidence type="ECO:0000256" key="1">
    <source>
        <dbReference type="ARBA" id="ARBA00005836"/>
    </source>
</evidence>
<dbReference type="InterPro" id="IPR035068">
    <property type="entry name" value="TldD/PmbA_N"/>
</dbReference>
<name>A0A381NDY9_9ZZZZ</name>
<dbReference type="PIRSF" id="PIRSF004919">
    <property type="entry name" value="TldD"/>
    <property type="match status" value="1"/>
</dbReference>
<dbReference type="GO" id="GO:0006508">
    <property type="term" value="P:proteolysis"/>
    <property type="evidence" value="ECO:0007669"/>
    <property type="project" value="UniProtKB-KW"/>
</dbReference>
<dbReference type="GO" id="GO:0005829">
    <property type="term" value="C:cytosol"/>
    <property type="evidence" value="ECO:0007669"/>
    <property type="project" value="TreeGrafter"/>
</dbReference>
<evidence type="ECO:0000259" key="6">
    <source>
        <dbReference type="Pfam" id="PF19289"/>
    </source>
</evidence>
<organism evidence="8">
    <name type="scientific">marine metagenome</name>
    <dbReference type="NCBI Taxonomy" id="408172"/>
    <lineage>
        <taxon>unclassified sequences</taxon>
        <taxon>metagenomes</taxon>
        <taxon>ecological metagenomes</taxon>
    </lineage>
</organism>
<evidence type="ECO:0008006" key="9">
    <source>
        <dbReference type="Google" id="ProtNLM"/>
    </source>
</evidence>
<evidence type="ECO:0000313" key="8">
    <source>
        <dbReference type="EMBL" id="SUZ52810.1"/>
    </source>
</evidence>
<keyword evidence="3" id="KW-0378">Hydrolase</keyword>
<proteinExistence type="inferred from homology"/>
<dbReference type="InterPro" id="IPR045570">
    <property type="entry name" value="Metalloprtase-TldD/E_cen_dom"/>
</dbReference>
<evidence type="ECO:0000259" key="7">
    <source>
        <dbReference type="Pfam" id="PF19290"/>
    </source>
</evidence>
<dbReference type="Pfam" id="PF19290">
    <property type="entry name" value="PmbA_TldD_2nd"/>
    <property type="match status" value="1"/>
</dbReference>
<reference evidence="8" key="1">
    <citation type="submission" date="2018-05" db="EMBL/GenBank/DDBJ databases">
        <authorList>
            <person name="Lanie J.A."/>
            <person name="Ng W.-L."/>
            <person name="Kazmierczak K.M."/>
            <person name="Andrzejewski T.M."/>
            <person name="Davidsen T.M."/>
            <person name="Wayne K.J."/>
            <person name="Tettelin H."/>
            <person name="Glass J.I."/>
            <person name="Rusch D."/>
            <person name="Podicherti R."/>
            <person name="Tsui H.-C.T."/>
            <person name="Winkler M.E."/>
        </authorList>
    </citation>
    <scope>NUCLEOTIDE SEQUENCE</scope>
</reference>
<dbReference type="GO" id="GO:0008237">
    <property type="term" value="F:metallopeptidase activity"/>
    <property type="evidence" value="ECO:0007669"/>
    <property type="project" value="UniProtKB-KW"/>
</dbReference>
<dbReference type="Pfam" id="PF01523">
    <property type="entry name" value="PmbA_TldD_1st"/>
    <property type="match status" value="1"/>
</dbReference>
<dbReference type="InterPro" id="IPR002510">
    <property type="entry name" value="Metalloprtase-TldD/E_N"/>
</dbReference>
<keyword evidence="2" id="KW-0645">Protease</keyword>
<dbReference type="Gene3D" id="3.30.2290.10">
    <property type="entry name" value="PmbA/TldD superfamily"/>
    <property type="match status" value="1"/>
</dbReference>
<dbReference type="FunFam" id="3.30.2290.10:FF:000003">
    <property type="entry name" value="Zinc-dependent protease, TldD/PmbA family"/>
    <property type="match status" value="1"/>
</dbReference>
<dbReference type="EMBL" id="UINC01000296">
    <property type="protein sequence ID" value="SUZ52810.1"/>
    <property type="molecule type" value="Genomic_DNA"/>
</dbReference>
<dbReference type="PANTHER" id="PTHR30624:SF4">
    <property type="entry name" value="METALLOPROTEASE TLDD"/>
    <property type="match status" value="1"/>
</dbReference>
<gene>
    <name evidence="8" type="ORF">METZ01_LOCUS5664</name>
</gene>
<accession>A0A381NDY9</accession>
<feature type="domain" description="Metalloprotease TldD/E central" evidence="7">
    <location>
        <begin position="135"/>
        <end position="242"/>
    </location>
</feature>